<dbReference type="Gramene" id="PHT78698">
    <property type="protein sequence ID" value="PHT78698"/>
    <property type="gene ID" value="T459_16750"/>
</dbReference>
<dbReference type="SUPFAM" id="SSF101936">
    <property type="entry name" value="DNA-binding pseudobarrel domain"/>
    <property type="match status" value="2"/>
</dbReference>
<dbReference type="STRING" id="4072.A0A2G2Z9N0"/>
<dbReference type="SMART" id="SM01019">
    <property type="entry name" value="B3"/>
    <property type="match status" value="2"/>
</dbReference>
<feature type="compositionally biased region" description="Basic and acidic residues" evidence="6">
    <location>
        <begin position="106"/>
        <end position="125"/>
    </location>
</feature>
<evidence type="ECO:0000313" key="9">
    <source>
        <dbReference type="Proteomes" id="UP000222542"/>
    </source>
</evidence>
<dbReference type="Proteomes" id="UP000222542">
    <property type="component" value="Unassembled WGS sequence"/>
</dbReference>
<dbReference type="EMBL" id="AYRZ02000006">
    <property type="protein sequence ID" value="PHT78698.1"/>
    <property type="molecule type" value="Genomic_DNA"/>
</dbReference>
<evidence type="ECO:0000259" key="7">
    <source>
        <dbReference type="PROSITE" id="PS50863"/>
    </source>
</evidence>
<evidence type="ECO:0000313" key="8">
    <source>
        <dbReference type="EMBL" id="PHT78698.1"/>
    </source>
</evidence>
<keyword evidence="3" id="KW-0238">DNA-binding</keyword>
<evidence type="ECO:0000256" key="2">
    <source>
        <dbReference type="ARBA" id="ARBA00023015"/>
    </source>
</evidence>
<feature type="domain" description="TF-B3" evidence="7">
    <location>
        <begin position="7"/>
        <end position="96"/>
    </location>
</feature>
<dbReference type="Gene3D" id="2.40.330.10">
    <property type="entry name" value="DNA-binding pseudobarrel domain"/>
    <property type="match status" value="2"/>
</dbReference>
<name>A0A2G2Z9N0_CAPAN</name>
<keyword evidence="4" id="KW-0804">Transcription</keyword>
<dbReference type="InterPro" id="IPR039218">
    <property type="entry name" value="REM_fam"/>
</dbReference>
<reference evidence="8 9" key="1">
    <citation type="journal article" date="2014" name="Nat. Genet.">
        <title>Genome sequence of the hot pepper provides insights into the evolution of pungency in Capsicum species.</title>
        <authorList>
            <person name="Kim S."/>
            <person name="Park M."/>
            <person name="Yeom S.I."/>
            <person name="Kim Y.M."/>
            <person name="Lee J.M."/>
            <person name="Lee H.A."/>
            <person name="Seo E."/>
            <person name="Choi J."/>
            <person name="Cheong K."/>
            <person name="Kim K.T."/>
            <person name="Jung K."/>
            <person name="Lee G.W."/>
            <person name="Oh S.K."/>
            <person name="Bae C."/>
            <person name="Kim S.B."/>
            <person name="Lee H.Y."/>
            <person name="Kim S.Y."/>
            <person name="Kim M.S."/>
            <person name="Kang B.C."/>
            <person name="Jo Y.D."/>
            <person name="Yang H.B."/>
            <person name="Jeong H.J."/>
            <person name="Kang W.H."/>
            <person name="Kwon J.K."/>
            <person name="Shin C."/>
            <person name="Lim J.Y."/>
            <person name="Park J.H."/>
            <person name="Huh J.H."/>
            <person name="Kim J.S."/>
            <person name="Kim B.D."/>
            <person name="Cohen O."/>
            <person name="Paran I."/>
            <person name="Suh M.C."/>
            <person name="Lee S.B."/>
            <person name="Kim Y.K."/>
            <person name="Shin Y."/>
            <person name="Noh S.J."/>
            <person name="Park J."/>
            <person name="Seo Y.S."/>
            <person name="Kwon S.Y."/>
            <person name="Kim H.A."/>
            <person name="Park J.M."/>
            <person name="Kim H.J."/>
            <person name="Choi S.B."/>
            <person name="Bosland P.W."/>
            <person name="Reeves G."/>
            <person name="Jo S.H."/>
            <person name="Lee B.W."/>
            <person name="Cho H.T."/>
            <person name="Choi H.S."/>
            <person name="Lee M.S."/>
            <person name="Yu Y."/>
            <person name="Do Choi Y."/>
            <person name="Park B.S."/>
            <person name="van Deynze A."/>
            <person name="Ashrafi H."/>
            <person name="Hill T."/>
            <person name="Kim W.T."/>
            <person name="Pai H.S."/>
            <person name="Ahn H.K."/>
            <person name="Yeam I."/>
            <person name="Giovannoni J.J."/>
            <person name="Rose J.K."/>
            <person name="Sorensen I."/>
            <person name="Lee S.J."/>
            <person name="Kim R.W."/>
            <person name="Choi I.Y."/>
            <person name="Choi B.S."/>
            <person name="Lim J.S."/>
            <person name="Lee Y.H."/>
            <person name="Choi D."/>
        </authorList>
    </citation>
    <scope>NUCLEOTIDE SEQUENCE [LARGE SCALE GENOMIC DNA]</scope>
    <source>
        <strain evidence="9">cv. CM334</strain>
    </source>
</reference>
<protein>
    <recommendedName>
        <fullName evidence="7">TF-B3 domain-containing protein</fullName>
    </recommendedName>
</protein>
<proteinExistence type="predicted"/>
<dbReference type="InterPro" id="IPR003340">
    <property type="entry name" value="B3_DNA-bd"/>
</dbReference>
<dbReference type="PANTHER" id="PTHR31674:SF91">
    <property type="entry name" value="B3 DOMAIN-CONTAINING PROTEIN REM10-LIKE ISOFORM X1"/>
    <property type="match status" value="1"/>
</dbReference>
<evidence type="ECO:0000256" key="4">
    <source>
        <dbReference type="ARBA" id="ARBA00023163"/>
    </source>
</evidence>
<evidence type="ECO:0000256" key="3">
    <source>
        <dbReference type="ARBA" id="ARBA00023125"/>
    </source>
</evidence>
<keyword evidence="2" id="KW-0805">Transcription regulation</keyword>
<reference evidence="8 9" key="2">
    <citation type="journal article" date="2017" name="Genome Biol.">
        <title>New reference genome sequences of hot pepper reveal the massive evolution of plant disease-resistance genes by retroduplication.</title>
        <authorList>
            <person name="Kim S."/>
            <person name="Park J."/>
            <person name="Yeom S.I."/>
            <person name="Kim Y.M."/>
            <person name="Seo E."/>
            <person name="Kim K.T."/>
            <person name="Kim M.S."/>
            <person name="Lee J.M."/>
            <person name="Cheong K."/>
            <person name="Shin H.S."/>
            <person name="Kim S.B."/>
            <person name="Han K."/>
            <person name="Lee J."/>
            <person name="Park M."/>
            <person name="Lee H.A."/>
            <person name="Lee H.Y."/>
            <person name="Lee Y."/>
            <person name="Oh S."/>
            <person name="Lee J.H."/>
            <person name="Choi E."/>
            <person name="Choi E."/>
            <person name="Lee S.E."/>
            <person name="Jeon J."/>
            <person name="Kim H."/>
            <person name="Choi G."/>
            <person name="Song H."/>
            <person name="Lee J."/>
            <person name="Lee S.C."/>
            <person name="Kwon J.K."/>
            <person name="Lee H.Y."/>
            <person name="Koo N."/>
            <person name="Hong Y."/>
            <person name="Kim R.W."/>
            <person name="Kang W.H."/>
            <person name="Huh J.H."/>
            <person name="Kang B.C."/>
            <person name="Yang T.J."/>
            <person name="Lee Y.H."/>
            <person name="Bennetzen J.L."/>
            <person name="Choi D."/>
        </authorList>
    </citation>
    <scope>NUCLEOTIDE SEQUENCE [LARGE SCALE GENOMIC DNA]</scope>
    <source>
        <strain evidence="9">cv. CM334</strain>
    </source>
</reference>
<dbReference type="PROSITE" id="PS50863">
    <property type="entry name" value="B3"/>
    <property type="match status" value="1"/>
</dbReference>
<evidence type="ECO:0000256" key="1">
    <source>
        <dbReference type="ARBA" id="ARBA00004123"/>
    </source>
</evidence>
<keyword evidence="9" id="KW-1185">Reference proteome</keyword>
<sequence length="254" mass="28955">MKIPPKKPHFFKPILPGFKEKLKIPKGFLKYLKGHSHIERAILKRTGKKWLVKLNGRRLEDGWEKFAGELSLQLGDLVIFRHEGDMEFEVSIFDSSECEREDGAEENNRTPEETSNKFEFKDATGKPKPKITIKSSIKAASHAKAAAHKSYGHSNFVCTIKPYSLTYGFLCVPKQFACANGLINKKCCLIVNDETQTSWNLRIRSCNTQVYMGEGCRKFIAENCLKEGHHIMFVVVTDGETPIWKFLVVTDELQ</sequence>
<dbReference type="CDD" id="cd10017">
    <property type="entry name" value="B3_DNA"/>
    <property type="match status" value="2"/>
</dbReference>
<dbReference type="PANTHER" id="PTHR31674">
    <property type="entry name" value="B3 DOMAIN-CONTAINING PROTEIN REM-LIKE 3-RELATED"/>
    <property type="match status" value="1"/>
</dbReference>
<keyword evidence="5" id="KW-0539">Nucleus</keyword>
<dbReference type="AlphaFoldDB" id="A0A2G2Z9N0"/>
<dbReference type="GO" id="GO:0003677">
    <property type="term" value="F:DNA binding"/>
    <property type="evidence" value="ECO:0007669"/>
    <property type="project" value="UniProtKB-KW"/>
</dbReference>
<evidence type="ECO:0000256" key="6">
    <source>
        <dbReference type="SAM" id="MobiDB-lite"/>
    </source>
</evidence>
<comment type="caution">
    <text evidence="8">The sequence shown here is derived from an EMBL/GenBank/DDBJ whole genome shotgun (WGS) entry which is preliminary data.</text>
</comment>
<organism evidence="8 9">
    <name type="scientific">Capsicum annuum</name>
    <name type="common">Capsicum pepper</name>
    <dbReference type="NCBI Taxonomy" id="4072"/>
    <lineage>
        <taxon>Eukaryota</taxon>
        <taxon>Viridiplantae</taxon>
        <taxon>Streptophyta</taxon>
        <taxon>Embryophyta</taxon>
        <taxon>Tracheophyta</taxon>
        <taxon>Spermatophyta</taxon>
        <taxon>Magnoliopsida</taxon>
        <taxon>eudicotyledons</taxon>
        <taxon>Gunneridae</taxon>
        <taxon>Pentapetalae</taxon>
        <taxon>asterids</taxon>
        <taxon>lamiids</taxon>
        <taxon>Solanales</taxon>
        <taxon>Solanaceae</taxon>
        <taxon>Solanoideae</taxon>
        <taxon>Capsiceae</taxon>
        <taxon>Capsicum</taxon>
    </lineage>
</organism>
<feature type="region of interest" description="Disordered" evidence="6">
    <location>
        <begin position="96"/>
        <end position="129"/>
    </location>
</feature>
<dbReference type="GO" id="GO:0005634">
    <property type="term" value="C:nucleus"/>
    <property type="evidence" value="ECO:0007669"/>
    <property type="project" value="UniProtKB-SubCell"/>
</dbReference>
<accession>A0A2G2Z9N0</accession>
<comment type="subcellular location">
    <subcellularLocation>
        <location evidence="1">Nucleus</location>
    </subcellularLocation>
</comment>
<gene>
    <name evidence="8" type="ORF">T459_16750</name>
</gene>
<dbReference type="Pfam" id="PF02362">
    <property type="entry name" value="B3"/>
    <property type="match status" value="2"/>
</dbReference>
<dbReference type="InterPro" id="IPR015300">
    <property type="entry name" value="DNA-bd_pseudobarrel_sf"/>
</dbReference>
<evidence type="ECO:0000256" key="5">
    <source>
        <dbReference type="ARBA" id="ARBA00023242"/>
    </source>
</evidence>
<dbReference type="OMA" id="KEGHHIM"/>